<keyword evidence="6" id="KW-1185">Reference proteome</keyword>
<gene>
    <name evidence="5" type="ORF">K444DRAFT_537639</name>
</gene>
<name>A0A2J6SXC3_9HELO</name>
<dbReference type="SMART" id="SM00220">
    <property type="entry name" value="S_TKc"/>
    <property type="match status" value="1"/>
</dbReference>
<dbReference type="STRING" id="1095630.A0A2J6SXC3"/>
<sequence>MSSDIEHWHINAIVHKDCVEETHYVSDPARNIRRRPETTIWQVERLLGRGGFGEVRLERNRQDGRARAVKRIAMMGTNLTNMECEKELKALLEFSKPKSREAAVFIDFFGWFKDKSDIFLAMEYVPLGDLEKNITAHSGKISEGEAQSIIEQILSGLEIMHGQMFAHRDLKPQNVLVVHGPPMWWVKLADFGLSKKLTDTTAYHTKAGTQSYMAPEMLYSPDGSSDYTDAIDIWAVGCIAYRLVSGSVPFTIPALVQYCQDKSLFPVDPLFDCGIKSTGSKFLRYLLVTEPKDRPSASQALQHEWILSSKFFNPF</sequence>
<dbReference type="InterPro" id="IPR011009">
    <property type="entry name" value="Kinase-like_dom_sf"/>
</dbReference>
<dbReference type="PROSITE" id="PS00108">
    <property type="entry name" value="PROTEIN_KINASE_ST"/>
    <property type="match status" value="1"/>
</dbReference>
<dbReference type="InterPro" id="IPR008271">
    <property type="entry name" value="Ser/Thr_kinase_AS"/>
</dbReference>
<feature type="domain" description="Protein kinase" evidence="4">
    <location>
        <begin position="41"/>
        <end position="306"/>
    </location>
</feature>
<comment type="subcellular location">
    <subcellularLocation>
        <location evidence="1">Preautophagosomal structure membrane</location>
        <topology evidence="1">Peripheral membrane protein</topology>
    </subcellularLocation>
</comment>
<dbReference type="InterPro" id="IPR045269">
    <property type="entry name" value="Atg1-like"/>
</dbReference>
<dbReference type="GO" id="GO:0004674">
    <property type="term" value="F:protein serine/threonine kinase activity"/>
    <property type="evidence" value="ECO:0007669"/>
    <property type="project" value="InterPro"/>
</dbReference>
<dbReference type="Proteomes" id="UP000235371">
    <property type="component" value="Unassembled WGS sequence"/>
</dbReference>
<keyword evidence="5" id="KW-0808">Transferase</keyword>
<dbReference type="RefSeq" id="XP_024732295.1">
    <property type="nucleotide sequence ID" value="XM_024875479.1"/>
</dbReference>
<accession>A0A2J6SXC3</accession>
<evidence type="ECO:0000256" key="1">
    <source>
        <dbReference type="ARBA" id="ARBA00004623"/>
    </source>
</evidence>
<dbReference type="AlphaFoldDB" id="A0A2J6SXC3"/>
<keyword evidence="2" id="KW-0072">Autophagy</keyword>
<proteinExistence type="predicted"/>
<evidence type="ECO:0000256" key="2">
    <source>
        <dbReference type="ARBA" id="ARBA00023006"/>
    </source>
</evidence>
<evidence type="ECO:0000313" key="5">
    <source>
        <dbReference type="EMBL" id="PMD55391.1"/>
    </source>
</evidence>
<dbReference type="PANTHER" id="PTHR24348">
    <property type="entry name" value="SERINE/THREONINE-PROTEIN KINASE UNC-51-RELATED"/>
    <property type="match status" value="1"/>
</dbReference>
<reference evidence="5 6" key="1">
    <citation type="submission" date="2016-04" db="EMBL/GenBank/DDBJ databases">
        <title>A degradative enzymes factory behind the ericoid mycorrhizal symbiosis.</title>
        <authorList>
            <consortium name="DOE Joint Genome Institute"/>
            <person name="Martino E."/>
            <person name="Morin E."/>
            <person name="Grelet G."/>
            <person name="Kuo A."/>
            <person name="Kohler A."/>
            <person name="Daghino S."/>
            <person name="Barry K."/>
            <person name="Choi C."/>
            <person name="Cichocki N."/>
            <person name="Clum A."/>
            <person name="Copeland A."/>
            <person name="Hainaut M."/>
            <person name="Haridas S."/>
            <person name="Labutti K."/>
            <person name="Lindquist E."/>
            <person name="Lipzen A."/>
            <person name="Khouja H.-R."/>
            <person name="Murat C."/>
            <person name="Ohm R."/>
            <person name="Olson A."/>
            <person name="Spatafora J."/>
            <person name="Veneault-Fourrey C."/>
            <person name="Henrissat B."/>
            <person name="Grigoriev I."/>
            <person name="Martin F."/>
            <person name="Perotto S."/>
        </authorList>
    </citation>
    <scope>NUCLEOTIDE SEQUENCE [LARGE SCALE GENOMIC DNA]</scope>
    <source>
        <strain evidence="5 6">E</strain>
    </source>
</reference>
<protein>
    <recommendedName>
        <fullName evidence="3">Autophagy-related protein 1</fullName>
    </recommendedName>
</protein>
<organism evidence="5 6">
    <name type="scientific">Hyaloscypha bicolor E</name>
    <dbReference type="NCBI Taxonomy" id="1095630"/>
    <lineage>
        <taxon>Eukaryota</taxon>
        <taxon>Fungi</taxon>
        <taxon>Dikarya</taxon>
        <taxon>Ascomycota</taxon>
        <taxon>Pezizomycotina</taxon>
        <taxon>Leotiomycetes</taxon>
        <taxon>Helotiales</taxon>
        <taxon>Hyaloscyphaceae</taxon>
        <taxon>Hyaloscypha</taxon>
        <taxon>Hyaloscypha bicolor</taxon>
    </lineage>
</organism>
<dbReference type="GO" id="GO:0010506">
    <property type="term" value="P:regulation of autophagy"/>
    <property type="evidence" value="ECO:0007669"/>
    <property type="project" value="InterPro"/>
</dbReference>
<evidence type="ECO:0000313" key="6">
    <source>
        <dbReference type="Proteomes" id="UP000235371"/>
    </source>
</evidence>
<dbReference type="PROSITE" id="PS50011">
    <property type="entry name" value="PROTEIN_KINASE_DOM"/>
    <property type="match status" value="1"/>
</dbReference>
<dbReference type="EMBL" id="KZ613855">
    <property type="protein sequence ID" value="PMD55391.1"/>
    <property type="molecule type" value="Genomic_DNA"/>
</dbReference>
<evidence type="ECO:0000256" key="3">
    <source>
        <dbReference type="ARBA" id="ARBA00030237"/>
    </source>
</evidence>
<dbReference type="GO" id="GO:0005524">
    <property type="term" value="F:ATP binding"/>
    <property type="evidence" value="ECO:0007669"/>
    <property type="project" value="InterPro"/>
</dbReference>
<dbReference type="InParanoid" id="A0A2J6SXC3"/>
<dbReference type="GeneID" id="36583559"/>
<dbReference type="GO" id="GO:0006914">
    <property type="term" value="P:autophagy"/>
    <property type="evidence" value="ECO:0007669"/>
    <property type="project" value="UniProtKB-KW"/>
</dbReference>
<dbReference type="InterPro" id="IPR000719">
    <property type="entry name" value="Prot_kinase_dom"/>
</dbReference>
<dbReference type="OrthoDB" id="10252171at2759"/>
<keyword evidence="5" id="KW-0418">Kinase</keyword>
<dbReference type="Gene3D" id="1.10.510.10">
    <property type="entry name" value="Transferase(Phosphotransferase) domain 1"/>
    <property type="match status" value="1"/>
</dbReference>
<dbReference type="Pfam" id="PF00069">
    <property type="entry name" value="Pkinase"/>
    <property type="match status" value="1"/>
</dbReference>
<dbReference type="SUPFAM" id="SSF56112">
    <property type="entry name" value="Protein kinase-like (PK-like)"/>
    <property type="match status" value="1"/>
</dbReference>
<evidence type="ECO:0000259" key="4">
    <source>
        <dbReference type="PROSITE" id="PS50011"/>
    </source>
</evidence>
<dbReference type="GO" id="GO:0034045">
    <property type="term" value="C:phagophore assembly site membrane"/>
    <property type="evidence" value="ECO:0007669"/>
    <property type="project" value="UniProtKB-SubCell"/>
</dbReference>